<dbReference type="GO" id="GO:0009055">
    <property type="term" value="F:electron transfer activity"/>
    <property type="evidence" value="ECO:0007669"/>
    <property type="project" value="InterPro"/>
</dbReference>
<dbReference type="RefSeq" id="WP_008274366.1">
    <property type="nucleotide sequence ID" value="NZ_AAXW01000006.1"/>
</dbReference>
<accession>A3ILZ1</accession>
<keyword evidence="4" id="KW-0479">Metal-binding</keyword>
<dbReference type="Proteomes" id="UP000003781">
    <property type="component" value="Unassembled WGS sequence"/>
</dbReference>
<organism evidence="10 11">
    <name type="scientific">Crocosphaera chwakensis CCY0110</name>
    <dbReference type="NCBI Taxonomy" id="391612"/>
    <lineage>
        <taxon>Bacteria</taxon>
        <taxon>Bacillati</taxon>
        <taxon>Cyanobacteriota</taxon>
        <taxon>Cyanophyceae</taxon>
        <taxon>Oscillatoriophycideae</taxon>
        <taxon>Chroococcales</taxon>
        <taxon>Aphanothecaceae</taxon>
        <taxon>Crocosphaera</taxon>
        <taxon>Crocosphaera chwakensis</taxon>
    </lineage>
</organism>
<evidence type="ECO:0000256" key="6">
    <source>
        <dbReference type="ARBA" id="ARBA00023004"/>
    </source>
</evidence>
<dbReference type="PROSITE" id="PS51085">
    <property type="entry name" value="2FE2S_FER_2"/>
    <property type="match status" value="1"/>
</dbReference>
<proteinExistence type="inferred from homology"/>
<keyword evidence="5" id="KW-0249">Electron transport</keyword>
<evidence type="ECO:0000256" key="3">
    <source>
        <dbReference type="ARBA" id="ARBA00022714"/>
    </source>
</evidence>
<evidence type="ECO:0000256" key="2">
    <source>
        <dbReference type="ARBA" id="ARBA00022448"/>
    </source>
</evidence>
<dbReference type="CDD" id="cd00207">
    <property type="entry name" value="fer2"/>
    <property type="match status" value="1"/>
</dbReference>
<comment type="caution">
    <text evidence="10">The sequence shown here is derived from an EMBL/GenBank/DDBJ whole genome shotgun (WGS) entry which is preliminary data.</text>
</comment>
<dbReference type="Pfam" id="PF00111">
    <property type="entry name" value="Fer2"/>
    <property type="match status" value="1"/>
</dbReference>
<evidence type="ECO:0000256" key="7">
    <source>
        <dbReference type="ARBA" id="ARBA00023014"/>
    </source>
</evidence>
<keyword evidence="11" id="KW-1185">Reference proteome</keyword>
<evidence type="ECO:0000256" key="8">
    <source>
        <dbReference type="ARBA" id="ARBA00034078"/>
    </source>
</evidence>
<evidence type="ECO:0000313" key="10">
    <source>
        <dbReference type="EMBL" id="EAZ92447.1"/>
    </source>
</evidence>
<keyword evidence="3" id="KW-0001">2Fe-2S</keyword>
<dbReference type="Gene3D" id="3.10.20.30">
    <property type="match status" value="1"/>
</dbReference>
<evidence type="ECO:0000256" key="5">
    <source>
        <dbReference type="ARBA" id="ARBA00022982"/>
    </source>
</evidence>
<dbReference type="InterPro" id="IPR036010">
    <property type="entry name" value="2Fe-2S_ferredoxin-like_sf"/>
</dbReference>
<evidence type="ECO:0000256" key="4">
    <source>
        <dbReference type="ARBA" id="ARBA00022723"/>
    </source>
</evidence>
<sequence length="105" mass="11357">MNSRQEEFSVTFVNPKNQTQRTIKVASDQIILDQAKQDGIDLPACCCAAACTVCAGKLLEGTVEQTAQAIQFLGYPLVDAGYVLTCAASPTSDCTILTYQEEEIF</sequence>
<dbReference type="SUPFAM" id="SSF54292">
    <property type="entry name" value="2Fe-2S ferredoxin-like"/>
    <property type="match status" value="1"/>
</dbReference>
<name>A3ILZ1_9CHRO</name>
<protein>
    <submittedName>
        <fullName evidence="10">Ferredoxin</fullName>
    </submittedName>
</protein>
<dbReference type="OrthoDB" id="462043at2"/>
<dbReference type="GO" id="GO:0022900">
    <property type="term" value="P:electron transport chain"/>
    <property type="evidence" value="ECO:0007669"/>
    <property type="project" value="InterPro"/>
</dbReference>
<dbReference type="PANTHER" id="PTHR43112:SF3">
    <property type="entry name" value="FERREDOXIN-2, CHLOROPLASTIC"/>
    <property type="match status" value="1"/>
</dbReference>
<keyword evidence="7" id="KW-0411">Iron-sulfur</keyword>
<dbReference type="AlphaFoldDB" id="A3ILZ1"/>
<gene>
    <name evidence="10" type="ORF">CY0110_01939</name>
</gene>
<dbReference type="GO" id="GO:0051537">
    <property type="term" value="F:2 iron, 2 sulfur cluster binding"/>
    <property type="evidence" value="ECO:0007669"/>
    <property type="project" value="UniProtKB-KW"/>
</dbReference>
<reference evidence="10 11" key="1">
    <citation type="submission" date="2007-03" db="EMBL/GenBank/DDBJ databases">
        <authorList>
            <person name="Stal L."/>
            <person name="Ferriera S."/>
            <person name="Johnson J."/>
            <person name="Kravitz S."/>
            <person name="Beeson K."/>
            <person name="Sutton G."/>
            <person name="Rogers Y.-H."/>
            <person name="Friedman R."/>
            <person name="Frazier M."/>
            <person name="Venter J.C."/>
        </authorList>
    </citation>
    <scope>NUCLEOTIDE SEQUENCE [LARGE SCALE GENOMIC DNA]</scope>
    <source>
        <strain evidence="10 11">CCY0110</strain>
    </source>
</reference>
<evidence type="ECO:0000256" key="1">
    <source>
        <dbReference type="ARBA" id="ARBA00007874"/>
    </source>
</evidence>
<dbReference type="InterPro" id="IPR010241">
    <property type="entry name" value="Fd_pln"/>
</dbReference>
<dbReference type="GO" id="GO:0046872">
    <property type="term" value="F:metal ion binding"/>
    <property type="evidence" value="ECO:0007669"/>
    <property type="project" value="UniProtKB-KW"/>
</dbReference>
<dbReference type="InterPro" id="IPR012675">
    <property type="entry name" value="Beta-grasp_dom_sf"/>
</dbReference>
<feature type="domain" description="2Fe-2S ferredoxin-type" evidence="9">
    <location>
        <begin position="8"/>
        <end position="102"/>
    </location>
</feature>
<dbReference type="EMBL" id="AAXW01000006">
    <property type="protein sequence ID" value="EAZ92447.1"/>
    <property type="molecule type" value="Genomic_DNA"/>
</dbReference>
<evidence type="ECO:0000313" key="11">
    <source>
        <dbReference type="Proteomes" id="UP000003781"/>
    </source>
</evidence>
<evidence type="ECO:0000259" key="9">
    <source>
        <dbReference type="PROSITE" id="PS51085"/>
    </source>
</evidence>
<keyword evidence="6" id="KW-0408">Iron</keyword>
<dbReference type="PANTHER" id="PTHR43112">
    <property type="entry name" value="FERREDOXIN"/>
    <property type="match status" value="1"/>
</dbReference>
<dbReference type="NCBIfam" id="TIGR02008">
    <property type="entry name" value="fdx_plant"/>
    <property type="match status" value="1"/>
</dbReference>
<dbReference type="InterPro" id="IPR001041">
    <property type="entry name" value="2Fe-2S_ferredoxin-type"/>
</dbReference>
<comment type="similarity">
    <text evidence="1">Belongs to the 2Fe2S plant-type ferredoxin family.</text>
</comment>
<dbReference type="eggNOG" id="COG0633">
    <property type="taxonomic scope" value="Bacteria"/>
</dbReference>
<comment type="cofactor">
    <cofactor evidence="8">
        <name>[2Fe-2S] cluster</name>
        <dbReference type="ChEBI" id="CHEBI:190135"/>
    </cofactor>
</comment>
<keyword evidence="2" id="KW-0813">Transport</keyword>